<comment type="caution">
    <text evidence="2">The sequence shown here is derived from an EMBL/GenBank/DDBJ whole genome shotgun (WGS) entry which is preliminary data.</text>
</comment>
<sequence>MDKEIPALMGVSKAILENVIFVHQDEANWPLQDPSTLKKKFDDIFSATRYTKALEVIKKLHKEQAQEIKTFKLKLENLQTLKDAAYKLRESIAQDQESTESLKCQLQELEGSIKDVDDKIHHAEKTLKVLRKLQDQISTKTAQRSTLFREQQKQYAALTEDNEDTDEELMEWKTKFEERIGILQTKISKLERELNDIDTKSSFLKQTINDSIWEISKLQTEAGAHKSLKNERDLCIKNLFAEHNLGPLPESPFTDEVATNLTVNHVKIKGFRS</sequence>
<dbReference type="EMBL" id="SDMP01000014">
    <property type="protein sequence ID" value="RYR11654.1"/>
    <property type="molecule type" value="Genomic_DNA"/>
</dbReference>
<dbReference type="GO" id="GO:0000722">
    <property type="term" value="P:telomere maintenance via recombination"/>
    <property type="evidence" value="ECO:0007669"/>
    <property type="project" value="TreeGrafter"/>
</dbReference>
<evidence type="ECO:0008006" key="4">
    <source>
        <dbReference type="Google" id="ProtNLM"/>
    </source>
</evidence>
<evidence type="ECO:0000313" key="2">
    <source>
        <dbReference type="EMBL" id="RYR11654.1"/>
    </source>
</evidence>
<dbReference type="GO" id="GO:0030870">
    <property type="term" value="C:Mre11 complex"/>
    <property type="evidence" value="ECO:0007669"/>
    <property type="project" value="TreeGrafter"/>
</dbReference>
<dbReference type="GO" id="GO:0006302">
    <property type="term" value="P:double-strand break repair"/>
    <property type="evidence" value="ECO:0007669"/>
    <property type="project" value="TreeGrafter"/>
</dbReference>
<dbReference type="GO" id="GO:0003691">
    <property type="term" value="F:double-stranded telomeric DNA binding"/>
    <property type="evidence" value="ECO:0007669"/>
    <property type="project" value="TreeGrafter"/>
</dbReference>
<proteinExistence type="predicted"/>
<dbReference type="Proteomes" id="UP000289738">
    <property type="component" value="Chromosome B04"/>
</dbReference>
<dbReference type="GO" id="GO:0043047">
    <property type="term" value="F:single-stranded telomeric DNA binding"/>
    <property type="evidence" value="ECO:0007669"/>
    <property type="project" value="TreeGrafter"/>
</dbReference>
<dbReference type="PANTHER" id="PTHR18867:SF12">
    <property type="entry name" value="DNA REPAIR PROTEIN RAD50"/>
    <property type="match status" value="1"/>
</dbReference>
<name>A0A444ZBW9_ARAHY</name>
<dbReference type="PANTHER" id="PTHR18867">
    <property type="entry name" value="RAD50"/>
    <property type="match status" value="1"/>
</dbReference>
<reference evidence="2 3" key="1">
    <citation type="submission" date="2019-01" db="EMBL/GenBank/DDBJ databases">
        <title>Sequencing of cultivated peanut Arachis hypogaea provides insights into genome evolution and oil improvement.</title>
        <authorList>
            <person name="Chen X."/>
        </authorList>
    </citation>
    <scope>NUCLEOTIDE SEQUENCE [LARGE SCALE GENOMIC DNA]</scope>
    <source>
        <strain evidence="3">cv. Fuhuasheng</strain>
        <tissue evidence="2">Leaves</tissue>
    </source>
</reference>
<dbReference type="GO" id="GO:0051880">
    <property type="term" value="F:G-quadruplex DNA binding"/>
    <property type="evidence" value="ECO:0007669"/>
    <property type="project" value="TreeGrafter"/>
</dbReference>
<dbReference type="GO" id="GO:0070192">
    <property type="term" value="P:chromosome organization involved in meiotic cell cycle"/>
    <property type="evidence" value="ECO:0007669"/>
    <property type="project" value="TreeGrafter"/>
</dbReference>
<organism evidence="2 3">
    <name type="scientific">Arachis hypogaea</name>
    <name type="common">Peanut</name>
    <dbReference type="NCBI Taxonomy" id="3818"/>
    <lineage>
        <taxon>Eukaryota</taxon>
        <taxon>Viridiplantae</taxon>
        <taxon>Streptophyta</taxon>
        <taxon>Embryophyta</taxon>
        <taxon>Tracheophyta</taxon>
        <taxon>Spermatophyta</taxon>
        <taxon>Magnoliopsida</taxon>
        <taxon>eudicotyledons</taxon>
        <taxon>Gunneridae</taxon>
        <taxon>Pentapetalae</taxon>
        <taxon>rosids</taxon>
        <taxon>fabids</taxon>
        <taxon>Fabales</taxon>
        <taxon>Fabaceae</taxon>
        <taxon>Papilionoideae</taxon>
        <taxon>50 kb inversion clade</taxon>
        <taxon>dalbergioids sensu lato</taxon>
        <taxon>Dalbergieae</taxon>
        <taxon>Pterocarpus clade</taxon>
        <taxon>Arachis</taxon>
    </lineage>
</organism>
<evidence type="ECO:0000256" key="1">
    <source>
        <dbReference type="SAM" id="Coils"/>
    </source>
</evidence>
<dbReference type="GO" id="GO:0000794">
    <property type="term" value="C:condensed nuclear chromosome"/>
    <property type="evidence" value="ECO:0007669"/>
    <property type="project" value="TreeGrafter"/>
</dbReference>
<dbReference type="InterPro" id="IPR027417">
    <property type="entry name" value="P-loop_NTPase"/>
</dbReference>
<gene>
    <name evidence="2" type="ORF">Ahy_B04g069169</name>
</gene>
<evidence type="ECO:0000313" key="3">
    <source>
        <dbReference type="Proteomes" id="UP000289738"/>
    </source>
</evidence>
<protein>
    <recommendedName>
        <fullName evidence="4">Rad50/SbcC-type AAA domain-containing protein</fullName>
    </recommendedName>
</protein>
<accession>A0A444ZBW9</accession>
<dbReference type="GO" id="GO:0007004">
    <property type="term" value="P:telomere maintenance via telomerase"/>
    <property type="evidence" value="ECO:0007669"/>
    <property type="project" value="TreeGrafter"/>
</dbReference>
<dbReference type="Gene3D" id="3.40.50.300">
    <property type="entry name" value="P-loop containing nucleotide triphosphate hydrolases"/>
    <property type="match status" value="1"/>
</dbReference>
<dbReference type="STRING" id="3818.A0A444ZBW9"/>
<feature type="coiled-coil region" evidence="1">
    <location>
        <begin position="61"/>
        <end position="207"/>
    </location>
</feature>
<dbReference type="AlphaFoldDB" id="A0A444ZBW9"/>
<keyword evidence="3" id="KW-1185">Reference proteome</keyword>
<keyword evidence="1" id="KW-0175">Coiled coil</keyword>